<sequence length="130" mass="15025">MLNLFLHVEAPFLVTVCNRFNHFKRSRTNPTDDVREGRPSTATTEDDISSVRFMIDTGKIVTYQQIRTSLVIVLERFVGGDPNVYDMVTGDKSWTYYYDSETKRKFAQWAFPFKELLTKAKRGRSIGKGC</sequence>
<reference evidence="1 2" key="1">
    <citation type="journal article" date="2019" name="Commun. Biol.">
        <title>The bagworm genome reveals a unique fibroin gene that provides high tensile strength.</title>
        <authorList>
            <person name="Kono N."/>
            <person name="Nakamura H."/>
            <person name="Ohtoshi R."/>
            <person name="Tomita M."/>
            <person name="Numata K."/>
            <person name="Arakawa K."/>
        </authorList>
    </citation>
    <scope>NUCLEOTIDE SEQUENCE [LARGE SCALE GENOMIC DNA]</scope>
</reference>
<dbReference type="AlphaFoldDB" id="A0A4C2AFZ8"/>
<dbReference type="PANTHER" id="PTHR46060">
    <property type="entry name" value="MARINER MOS1 TRANSPOSASE-LIKE PROTEIN"/>
    <property type="match status" value="1"/>
</dbReference>
<organism evidence="1 2">
    <name type="scientific">Eumeta variegata</name>
    <name type="common">Bagworm moth</name>
    <name type="synonym">Eumeta japonica</name>
    <dbReference type="NCBI Taxonomy" id="151549"/>
    <lineage>
        <taxon>Eukaryota</taxon>
        <taxon>Metazoa</taxon>
        <taxon>Ecdysozoa</taxon>
        <taxon>Arthropoda</taxon>
        <taxon>Hexapoda</taxon>
        <taxon>Insecta</taxon>
        <taxon>Pterygota</taxon>
        <taxon>Neoptera</taxon>
        <taxon>Endopterygota</taxon>
        <taxon>Lepidoptera</taxon>
        <taxon>Glossata</taxon>
        <taxon>Ditrysia</taxon>
        <taxon>Tineoidea</taxon>
        <taxon>Psychidae</taxon>
        <taxon>Oiketicinae</taxon>
        <taxon>Eumeta</taxon>
    </lineage>
</organism>
<dbReference type="Proteomes" id="UP000299102">
    <property type="component" value="Unassembled WGS sequence"/>
</dbReference>
<name>A0A4C2AFZ8_EUMVA</name>
<keyword evidence="2" id="KW-1185">Reference proteome</keyword>
<protein>
    <recommendedName>
        <fullName evidence="3">Mariner Mos1 transposase</fullName>
    </recommendedName>
</protein>
<dbReference type="PANTHER" id="PTHR46060:SF1">
    <property type="entry name" value="MARINER MOS1 TRANSPOSASE-LIKE PROTEIN"/>
    <property type="match status" value="1"/>
</dbReference>
<dbReference type="EMBL" id="BGZK01003056">
    <property type="protein sequence ID" value="GBP98054.1"/>
    <property type="molecule type" value="Genomic_DNA"/>
</dbReference>
<proteinExistence type="predicted"/>
<evidence type="ECO:0000313" key="1">
    <source>
        <dbReference type="EMBL" id="GBP98054.1"/>
    </source>
</evidence>
<evidence type="ECO:0008006" key="3">
    <source>
        <dbReference type="Google" id="ProtNLM"/>
    </source>
</evidence>
<dbReference type="OrthoDB" id="10017160at2759"/>
<evidence type="ECO:0000313" key="2">
    <source>
        <dbReference type="Proteomes" id="UP000299102"/>
    </source>
</evidence>
<gene>
    <name evidence="1" type="ORF">EVAR_69685_1</name>
</gene>
<comment type="caution">
    <text evidence="1">The sequence shown here is derived from an EMBL/GenBank/DDBJ whole genome shotgun (WGS) entry which is preliminary data.</text>
</comment>
<accession>A0A4C2AFZ8</accession>
<dbReference type="InterPro" id="IPR052709">
    <property type="entry name" value="Transposase-MT_Hybrid"/>
</dbReference>